<evidence type="ECO:0000313" key="1">
    <source>
        <dbReference type="EMBL" id="GEK93752.1"/>
    </source>
</evidence>
<dbReference type="AlphaFoldDB" id="A0A511B1T4"/>
<keyword evidence="2" id="KW-1185">Reference proteome</keyword>
<protein>
    <submittedName>
        <fullName evidence="1">Uncharacterized protein</fullName>
    </submittedName>
</protein>
<comment type="caution">
    <text evidence="1">The sequence shown here is derived from an EMBL/GenBank/DDBJ whole genome shotgun (WGS) entry which is preliminary data.</text>
</comment>
<reference evidence="1 2" key="1">
    <citation type="submission" date="2019-07" db="EMBL/GenBank/DDBJ databases">
        <title>Whole genome shotgun sequence of Gluconobacter wancherniae NBRC 103581.</title>
        <authorList>
            <person name="Hosoyama A."/>
            <person name="Uohara A."/>
            <person name="Ohji S."/>
            <person name="Ichikawa N."/>
        </authorList>
    </citation>
    <scope>NUCLEOTIDE SEQUENCE [LARGE SCALE GENOMIC DNA]</scope>
    <source>
        <strain evidence="1 2">NBRC 103581</strain>
    </source>
</reference>
<dbReference type="RefSeq" id="WP_146795825.1">
    <property type="nucleotide sequence ID" value="NZ_BARC01000003.1"/>
</dbReference>
<accession>A0A511B1T4</accession>
<sequence>MADASSVGQALAYVCAGIIYPNGLNAASLTGRQTVVRRGWLLPSDLFTAQNIRNGIDFVTVTLSSHDSRVCTEPLGRPWRTGEQIGATVSVGVEGDGVRVVLPSGIAATGVIGIWNSAVGISSCVAYAARQDDNASKIAAGLADVFPGAVVDGSLIRVPGIQLNGRVVGYGQSYRITRRQGQRYRVSIWTADATVREALGGQLDAALAELSWLATPDGGQAQIMFCGVEDVDTMQNQALYRRDYLYELIFDAIQTQWSPGMLSGGGEIQGAGWVSGFGTSEASIAQQSATEALEAMAAAVSARQGAQAYPGLSVDRFGTVISTV</sequence>
<dbReference type="Proteomes" id="UP000321230">
    <property type="component" value="Unassembled WGS sequence"/>
</dbReference>
<evidence type="ECO:0000313" key="2">
    <source>
        <dbReference type="Proteomes" id="UP000321230"/>
    </source>
</evidence>
<dbReference type="OrthoDB" id="7283651at2"/>
<gene>
    <name evidence="1" type="ORF">GWA01_15220</name>
</gene>
<organism evidence="1 2">
    <name type="scientific">Gluconobacter wancherniae NBRC 103581</name>
    <dbReference type="NCBI Taxonomy" id="656744"/>
    <lineage>
        <taxon>Bacteria</taxon>
        <taxon>Pseudomonadati</taxon>
        <taxon>Pseudomonadota</taxon>
        <taxon>Alphaproteobacteria</taxon>
        <taxon>Acetobacterales</taxon>
        <taxon>Acetobacteraceae</taxon>
        <taxon>Gluconobacter</taxon>
    </lineage>
</organism>
<dbReference type="EMBL" id="BJUZ01000002">
    <property type="protein sequence ID" value="GEK93752.1"/>
    <property type="molecule type" value="Genomic_DNA"/>
</dbReference>
<proteinExistence type="predicted"/>
<name>A0A511B1T4_9PROT</name>